<evidence type="ECO:0000313" key="6">
    <source>
        <dbReference type="Proteomes" id="UP000481852"/>
    </source>
</evidence>
<dbReference type="Pfam" id="PF18335">
    <property type="entry name" value="SH3_13"/>
    <property type="match status" value="1"/>
</dbReference>
<dbReference type="InterPro" id="IPR041451">
    <property type="entry name" value="RecD2_SH13"/>
</dbReference>
<dbReference type="GO" id="GO:0009338">
    <property type="term" value="C:exodeoxyribonuclease V complex"/>
    <property type="evidence" value="ECO:0007669"/>
    <property type="project" value="TreeGrafter"/>
</dbReference>
<dbReference type="InterPro" id="IPR050534">
    <property type="entry name" value="Coronavir_polyprotein_1ab"/>
</dbReference>
<dbReference type="GO" id="GO:0006310">
    <property type="term" value="P:DNA recombination"/>
    <property type="evidence" value="ECO:0007669"/>
    <property type="project" value="TreeGrafter"/>
</dbReference>
<evidence type="ECO:0000313" key="5">
    <source>
        <dbReference type="EMBL" id="MSS13894.1"/>
    </source>
</evidence>
<feature type="region of interest" description="Disordered" evidence="3">
    <location>
        <begin position="41"/>
        <end position="61"/>
    </location>
</feature>
<feature type="region of interest" description="Disordered" evidence="3">
    <location>
        <begin position="77"/>
        <end position="98"/>
    </location>
</feature>
<sequence length="570" mass="62944">MLLEKGAELLGVEDGLLAMTLDEMIRTKDVITDNIPQDSVHTLSSARKTDQPGQTKDESSDEIDYTLYEQYLSGLDASGGSSETTAASTQKDAKRSVTFDPTDPMYKAVYLPPFYFSETGTAKRLTSILHAQPSVHVDTGNLAQRIAFRTGMQYDEIQMQAIQEAVTSKVLVLTGGPGTGKTTTTLGIITAFADAGAKILLAAPTGRAAKRLSEATGREAKTIHRLLEFKPPEGYQKNEEKPLEGDVLIVDECSMIDIMLMYNLLKAVPDSMTLILVGDIDQLPSVGAGNVLRDIIESGCVPVVRLKRIFRQAQKSRIIMNAHRINEGQMPDLSNGRTSDFFFMEEEDPEKAVSTITKLVKENLSRYYHTPASEIQVLTPMQRGVVGASNLNQALQEALNPISQQGTPGSYGTFGYGGADSVPFLRHAGMQFRQRDKVMQIRNNYDKEVFNGDIGIISFVDTQNRTLTVDFDGRNVSYDISELDELVLAYATTIHKSQGSEYPIVVMPVLMNHYVMLQRNLIYTGITRAKKILVIVGTRKALSYAVHHVTVTKRNTMLAVRIRRVMDSKG</sequence>
<dbReference type="CDD" id="cd17933">
    <property type="entry name" value="DEXSc_RecD-like"/>
    <property type="match status" value="1"/>
</dbReference>
<comment type="caution">
    <text evidence="5">The sequence shown here is derived from an EMBL/GenBank/DDBJ whole genome shotgun (WGS) entry which is preliminary data.</text>
</comment>
<evidence type="ECO:0000256" key="3">
    <source>
        <dbReference type="SAM" id="MobiDB-lite"/>
    </source>
</evidence>
<name>A0A6L5X4W2_9FIRM</name>
<feature type="domain" description="AAA+ ATPase" evidence="4">
    <location>
        <begin position="167"/>
        <end position="348"/>
    </location>
</feature>
<accession>A0A6L5X4W2</accession>
<dbReference type="SMART" id="SM00382">
    <property type="entry name" value="AAA"/>
    <property type="match status" value="1"/>
</dbReference>
<organism evidence="5 6">
    <name type="scientific">Porcincola intestinalis</name>
    <dbReference type="NCBI Taxonomy" id="2606632"/>
    <lineage>
        <taxon>Bacteria</taxon>
        <taxon>Bacillati</taxon>
        <taxon>Bacillota</taxon>
        <taxon>Clostridia</taxon>
        <taxon>Lachnospirales</taxon>
        <taxon>Lachnospiraceae</taxon>
        <taxon>Porcincola</taxon>
    </lineage>
</organism>
<keyword evidence="6" id="KW-1185">Reference proteome</keyword>
<dbReference type="Gene3D" id="2.30.30.940">
    <property type="match status" value="1"/>
</dbReference>
<dbReference type="InterPro" id="IPR027417">
    <property type="entry name" value="P-loop_NTPase"/>
</dbReference>
<keyword evidence="2" id="KW-0067">ATP-binding</keyword>
<dbReference type="AlphaFoldDB" id="A0A6L5X4W2"/>
<dbReference type="PANTHER" id="PTHR43788:SF6">
    <property type="entry name" value="DNA HELICASE B"/>
    <property type="match status" value="1"/>
</dbReference>
<reference evidence="5 6" key="1">
    <citation type="submission" date="2019-08" db="EMBL/GenBank/DDBJ databases">
        <title>In-depth cultivation of the pig gut microbiome towards novel bacterial diversity and tailored functional studies.</title>
        <authorList>
            <person name="Wylensek D."/>
            <person name="Hitch T.C.A."/>
            <person name="Clavel T."/>
        </authorList>
    </citation>
    <scope>NUCLEOTIDE SEQUENCE [LARGE SCALE GENOMIC DNA]</scope>
    <source>
        <strain evidence="5 6">Oil+RF-744-WCA-WT-11</strain>
    </source>
</reference>
<gene>
    <name evidence="5" type="ORF">FYJ35_02355</name>
</gene>
<dbReference type="SUPFAM" id="SSF52540">
    <property type="entry name" value="P-loop containing nucleoside triphosphate hydrolases"/>
    <property type="match status" value="2"/>
</dbReference>
<keyword evidence="1" id="KW-0547">Nucleotide-binding</keyword>
<dbReference type="CDD" id="cd18809">
    <property type="entry name" value="SF1_C_RecD"/>
    <property type="match status" value="1"/>
</dbReference>
<proteinExistence type="predicted"/>
<dbReference type="InterPro" id="IPR027785">
    <property type="entry name" value="UvrD-like_helicase_C"/>
</dbReference>
<evidence type="ECO:0000259" key="4">
    <source>
        <dbReference type="SMART" id="SM00382"/>
    </source>
</evidence>
<dbReference type="GO" id="GO:0005524">
    <property type="term" value="F:ATP binding"/>
    <property type="evidence" value="ECO:0007669"/>
    <property type="project" value="UniProtKB-KW"/>
</dbReference>
<dbReference type="EMBL" id="VULZ01000002">
    <property type="protein sequence ID" value="MSS13894.1"/>
    <property type="molecule type" value="Genomic_DNA"/>
</dbReference>
<dbReference type="GO" id="GO:0017116">
    <property type="term" value="F:single-stranded DNA helicase activity"/>
    <property type="evidence" value="ECO:0007669"/>
    <property type="project" value="TreeGrafter"/>
</dbReference>
<dbReference type="PANTHER" id="PTHR43788">
    <property type="entry name" value="DNA2/NAM7 HELICASE FAMILY MEMBER"/>
    <property type="match status" value="1"/>
</dbReference>
<dbReference type="Pfam" id="PF13245">
    <property type="entry name" value="AAA_19"/>
    <property type="match status" value="1"/>
</dbReference>
<protein>
    <submittedName>
        <fullName evidence="5">AAA family ATPase</fullName>
    </submittedName>
</protein>
<dbReference type="InterPro" id="IPR003593">
    <property type="entry name" value="AAA+_ATPase"/>
</dbReference>
<evidence type="ECO:0000256" key="2">
    <source>
        <dbReference type="ARBA" id="ARBA00022840"/>
    </source>
</evidence>
<dbReference type="Gene3D" id="3.40.50.300">
    <property type="entry name" value="P-loop containing nucleotide triphosphate hydrolases"/>
    <property type="match status" value="2"/>
</dbReference>
<feature type="compositionally biased region" description="Basic and acidic residues" evidence="3">
    <location>
        <begin position="47"/>
        <end position="58"/>
    </location>
</feature>
<dbReference type="Proteomes" id="UP000481852">
    <property type="component" value="Unassembled WGS sequence"/>
</dbReference>
<evidence type="ECO:0000256" key="1">
    <source>
        <dbReference type="ARBA" id="ARBA00022741"/>
    </source>
</evidence>
<feature type="compositionally biased region" description="Low complexity" evidence="3">
    <location>
        <begin position="78"/>
        <end position="89"/>
    </location>
</feature>
<dbReference type="Pfam" id="PF13538">
    <property type="entry name" value="UvrD_C_2"/>
    <property type="match status" value="1"/>
</dbReference>